<dbReference type="Proteomes" id="UP000821853">
    <property type="component" value="Unassembled WGS sequence"/>
</dbReference>
<keyword evidence="2" id="KW-0564">Palmitate</keyword>
<evidence type="ECO:0000313" key="3">
    <source>
        <dbReference type="EMBL" id="KAH9365732.1"/>
    </source>
</evidence>
<dbReference type="Pfam" id="PF03803">
    <property type="entry name" value="Scramblase"/>
    <property type="match status" value="1"/>
</dbReference>
<dbReference type="OMA" id="HPAIRNC"/>
<dbReference type="GO" id="GO:0017128">
    <property type="term" value="F:phospholipid scramblase activity"/>
    <property type="evidence" value="ECO:0007669"/>
    <property type="project" value="InterPro"/>
</dbReference>
<comment type="similarity">
    <text evidence="1 2">Belongs to the phospholipid scramblase family.</text>
</comment>
<gene>
    <name evidence="3" type="ORF">HPB48_009607</name>
</gene>
<dbReference type="EMBL" id="JABSTR010000003">
    <property type="protein sequence ID" value="KAH9365732.1"/>
    <property type="molecule type" value="Genomic_DNA"/>
</dbReference>
<evidence type="ECO:0000256" key="2">
    <source>
        <dbReference type="RuleBase" id="RU363116"/>
    </source>
</evidence>
<dbReference type="PANTHER" id="PTHR23248">
    <property type="entry name" value="PHOSPHOLIPID SCRAMBLASE-RELATED"/>
    <property type="match status" value="1"/>
</dbReference>
<comment type="cofactor">
    <cofactor evidence="2">
        <name>Ca(2+)</name>
        <dbReference type="ChEBI" id="CHEBI:29108"/>
    </cofactor>
</comment>
<dbReference type="GO" id="GO:0005886">
    <property type="term" value="C:plasma membrane"/>
    <property type="evidence" value="ECO:0007669"/>
    <property type="project" value="TreeGrafter"/>
</dbReference>
<keyword evidence="2" id="KW-0106">Calcium</keyword>
<comment type="function">
    <text evidence="2">May mediate accelerated ATP-independent bidirectional transbilayer migration of phospholipids upon binding calcium ions that results in a loss of phospholipid asymmetry in the plasma membrane.</text>
</comment>
<name>A0A9J6FUG7_HAELO</name>
<dbReference type="OrthoDB" id="191150at2759"/>
<dbReference type="PANTHER" id="PTHR23248:SF9">
    <property type="entry name" value="PHOSPHOLIPID SCRAMBLASE"/>
    <property type="match status" value="1"/>
</dbReference>
<proteinExistence type="inferred from homology"/>
<keyword evidence="2" id="KW-0812">Transmembrane</keyword>
<keyword evidence="2" id="KW-0449">Lipoprotein</keyword>
<dbReference type="AlphaFoldDB" id="A0A9J6FUG7"/>
<evidence type="ECO:0000256" key="1">
    <source>
        <dbReference type="ARBA" id="ARBA00005350"/>
    </source>
</evidence>
<reference evidence="3 4" key="1">
    <citation type="journal article" date="2020" name="Cell">
        <title>Large-Scale Comparative Analyses of Tick Genomes Elucidate Their Genetic Diversity and Vector Capacities.</title>
        <authorList>
            <consortium name="Tick Genome and Microbiome Consortium (TIGMIC)"/>
            <person name="Jia N."/>
            <person name="Wang J."/>
            <person name="Shi W."/>
            <person name="Du L."/>
            <person name="Sun Y."/>
            <person name="Zhan W."/>
            <person name="Jiang J.F."/>
            <person name="Wang Q."/>
            <person name="Zhang B."/>
            <person name="Ji P."/>
            <person name="Bell-Sakyi L."/>
            <person name="Cui X.M."/>
            <person name="Yuan T.T."/>
            <person name="Jiang B.G."/>
            <person name="Yang W.F."/>
            <person name="Lam T.T."/>
            <person name="Chang Q.C."/>
            <person name="Ding S.J."/>
            <person name="Wang X.J."/>
            <person name="Zhu J.G."/>
            <person name="Ruan X.D."/>
            <person name="Zhao L."/>
            <person name="Wei J.T."/>
            <person name="Ye R.Z."/>
            <person name="Que T.C."/>
            <person name="Du C.H."/>
            <person name="Zhou Y.H."/>
            <person name="Cheng J.X."/>
            <person name="Dai P.F."/>
            <person name="Guo W.B."/>
            <person name="Han X.H."/>
            <person name="Huang E.J."/>
            <person name="Li L.F."/>
            <person name="Wei W."/>
            <person name="Gao Y.C."/>
            <person name="Liu J.Z."/>
            <person name="Shao H.Z."/>
            <person name="Wang X."/>
            <person name="Wang C.C."/>
            <person name="Yang T.C."/>
            <person name="Huo Q.B."/>
            <person name="Li W."/>
            <person name="Chen H.Y."/>
            <person name="Chen S.E."/>
            <person name="Zhou L.G."/>
            <person name="Ni X.B."/>
            <person name="Tian J.H."/>
            <person name="Sheng Y."/>
            <person name="Liu T."/>
            <person name="Pan Y.S."/>
            <person name="Xia L.Y."/>
            <person name="Li J."/>
            <person name="Zhao F."/>
            <person name="Cao W.C."/>
        </authorList>
    </citation>
    <scope>NUCLEOTIDE SEQUENCE [LARGE SCALE GENOMIC DNA]</scope>
    <source>
        <strain evidence="3">HaeL-2018</strain>
    </source>
</reference>
<comment type="caution">
    <text evidence="3">The sequence shown here is derived from an EMBL/GenBank/DDBJ whole genome shotgun (WGS) entry which is preliminary data.</text>
</comment>
<keyword evidence="2" id="KW-1133">Transmembrane helix</keyword>
<feature type="transmembrane region" description="Helical" evidence="2">
    <location>
        <begin position="100"/>
        <end position="120"/>
    </location>
</feature>
<accession>A0A9J6FUG7</accession>
<dbReference type="VEuPathDB" id="VectorBase:HLOH_052962"/>
<protein>
    <recommendedName>
        <fullName evidence="2">Phospholipid scramblase</fullName>
    </recommendedName>
</protein>
<dbReference type="InterPro" id="IPR005552">
    <property type="entry name" value="Scramblase"/>
</dbReference>
<sequence length="137" mass="14904">MDIYAPAGTLIGSVKMDCSIIFPVFTIQDASKKRVLKIKGPFCTQSTCCGDVVFDIFTADGVTKIGLMNKNFGGVLREHLTDADNFTVVFPMDLDVKMKAVLLGALILIVSVILFLNTNFTGIEEPCPQFSDVTPFS</sequence>
<organism evidence="3 4">
    <name type="scientific">Haemaphysalis longicornis</name>
    <name type="common">Bush tick</name>
    <dbReference type="NCBI Taxonomy" id="44386"/>
    <lineage>
        <taxon>Eukaryota</taxon>
        <taxon>Metazoa</taxon>
        <taxon>Ecdysozoa</taxon>
        <taxon>Arthropoda</taxon>
        <taxon>Chelicerata</taxon>
        <taxon>Arachnida</taxon>
        <taxon>Acari</taxon>
        <taxon>Parasitiformes</taxon>
        <taxon>Ixodida</taxon>
        <taxon>Ixodoidea</taxon>
        <taxon>Ixodidae</taxon>
        <taxon>Haemaphysalinae</taxon>
        <taxon>Haemaphysalis</taxon>
    </lineage>
</organism>
<evidence type="ECO:0000313" key="4">
    <source>
        <dbReference type="Proteomes" id="UP000821853"/>
    </source>
</evidence>
<keyword evidence="2" id="KW-0472">Membrane</keyword>
<keyword evidence="4" id="KW-1185">Reference proteome</keyword>